<dbReference type="Gene3D" id="3.40.630.30">
    <property type="match status" value="1"/>
</dbReference>
<name>A0ABM8GNX3_9MICO</name>
<dbReference type="InterPro" id="IPR000182">
    <property type="entry name" value="GNAT_dom"/>
</dbReference>
<dbReference type="PANTHER" id="PTHR43877:SF2">
    <property type="entry name" value="AMINOALKYLPHOSPHONATE N-ACETYLTRANSFERASE-RELATED"/>
    <property type="match status" value="1"/>
</dbReference>
<keyword evidence="1" id="KW-0808">Transferase</keyword>
<evidence type="ECO:0000313" key="5">
    <source>
        <dbReference type="Proteomes" id="UP001321486"/>
    </source>
</evidence>
<sequence length="162" mass="17308">MAPFREIPVDDPAAHALLEAYFAERTATFPDPAGYRTTFPDPAAFIAPRGVFLVVDVDGAEAVACGGIRRIPSGPAGTTRYEVKHLYVSPEGRGHGLGKALLAELERRAVRFGADEAVLDTNASLTAAGSLYRSTGYVAVEPYNDNPNATHWFGKTLKSSDV</sequence>
<evidence type="ECO:0000256" key="2">
    <source>
        <dbReference type="ARBA" id="ARBA00023315"/>
    </source>
</evidence>
<reference evidence="5" key="1">
    <citation type="journal article" date="2019" name="Int. J. Syst. Evol. Microbiol.">
        <title>The Global Catalogue of Microorganisms (GCM) 10K type strain sequencing project: providing services to taxonomists for standard genome sequencing and annotation.</title>
        <authorList>
            <consortium name="The Broad Institute Genomics Platform"/>
            <consortium name="The Broad Institute Genome Sequencing Center for Infectious Disease"/>
            <person name="Wu L."/>
            <person name="Ma J."/>
        </authorList>
    </citation>
    <scope>NUCLEOTIDE SEQUENCE [LARGE SCALE GENOMIC DNA]</scope>
    <source>
        <strain evidence="5">NBRC 108728</strain>
    </source>
</reference>
<protein>
    <recommendedName>
        <fullName evidence="3">N-acetyltransferase domain-containing protein</fullName>
    </recommendedName>
</protein>
<dbReference type="CDD" id="cd04301">
    <property type="entry name" value="NAT_SF"/>
    <property type="match status" value="1"/>
</dbReference>
<dbReference type="InterPro" id="IPR016181">
    <property type="entry name" value="Acyl_CoA_acyltransferase"/>
</dbReference>
<evidence type="ECO:0000313" key="4">
    <source>
        <dbReference type="EMBL" id="BDZ50151.1"/>
    </source>
</evidence>
<keyword evidence="5" id="KW-1185">Reference proteome</keyword>
<keyword evidence="2" id="KW-0012">Acyltransferase</keyword>
<evidence type="ECO:0000256" key="1">
    <source>
        <dbReference type="ARBA" id="ARBA00022679"/>
    </source>
</evidence>
<evidence type="ECO:0000259" key="3">
    <source>
        <dbReference type="PROSITE" id="PS51186"/>
    </source>
</evidence>
<dbReference type="SUPFAM" id="SSF55729">
    <property type="entry name" value="Acyl-CoA N-acyltransferases (Nat)"/>
    <property type="match status" value="1"/>
</dbReference>
<dbReference type="RefSeq" id="WP_286343251.1">
    <property type="nucleotide sequence ID" value="NZ_AP027732.1"/>
</dbReference>
<dbReference type="Pfam" id="PF00583">
    <property type="entry name" value="Acetyltransf_1"/>
    <property type="match status" value="1"/>
</dbReference>
<gene>
    <name evidence="4" type="ORF">GCM10025867_23920</name>
</gene>
<dbReference type="Proteomes" id="UP001321486">
    <property type="component" value="Chromosome"/>
</dbReference>
<dbReference type="PANTHER" id="PTHR43877">
    <property type="entry name" value="AMINOALKYLPHOSPHONATE N-ACETYLTRANSFERASE-RELATED-RELATED"/>
    <property type="match status" value="1"/>
</dbReference>
<proteinExistence type="predicted"/>
<feature type="domain" description="N-acetyltransferase" evidence="3">
    <location>
        <begin position="2"/>
        <end position="158"/>
    </location>
</feature>
<dbReference type="PROSITE" id="PS51186">
    <property type="entry name" value="GNAT"/>
    <property type="match status" value="1"/>
</dbReference>
<dbReference type="EMBL" id="AP027732">
    <property type="protein sequence ID" value="BDZ50151.1"/>
    <property type="molecule type" value="Genomic_DNA"/>
</dbReference>
<accession>A0ABM8GNX3</accession>
<dbReference type="InterPro" id="IPR050832">
    <property type="entry name" value="Bact_Acetyltransf"/>
</dbReference>
<organism evidence="4 5">
    <name type="scientific">Frondihabitans sucicola</name>
    <dbReference type="NCBI Taxonomy" id="1268041"/>
    <lineage>
        <taxon>Bacteria</taxon>
        <taxon>Bacillati</taxon>
        <taxon>Actinomycetota</taxon>
        <taxon>Actinomycetes</taxon>
        <taxon>Micrococcales</taxon>
        <taxon>Microbacteriaceae</taxon>
        <taxon>Frondihabitans</taxon>
    </lineage>
</organism>